<organism evidence="1">
    <name type="scientific">marine sediment metagenome</name>
    <dbReference type="NCBI Taxonomy" id="412755"/>
    <lineage>
        <taxon>unclassified sequences</taxon>
        <taxon>metagenomes</taxon>
        <taxon>ecological metagenomes</taxon>
    </lineage>
</organism>
<proteinExistence type="predicted"/>
<accession>A0A0F9BM29</accession>
<gene>
    <name evidence="1" type="ORF">LCGC14_2773450</name>
</gene>
<name>A0A0F9BM29_9ZZZZ</name>
<dbReference type="EMBL" id="LAZR01051316">
    <property type="protein sequence ID" value="KKK85426.1"/>
    <property type="molecule type" value="Genomic_DNA"/>
</dbReference>
<feature type="non-terminal residue" evidence="1">
    <location>
        <position position="1"/>
    </location>
</feature>
<dbReference type="AlphaFoldDB" id="A0A0F9BM29"/>
<evidence type="ECO:0000313" key="1">
    <source>
        <dbReference type="EMBL" id="KKK85426.1"/>
    </source>
</evidence>
<protein>
    <submittedName>
        <fullName evidence="1">Uncharacterized protein</fullName>
    </submittedName>
</protein>
<sequence length="42" mass="4962">CKRYRDMGTREDNKMRRISKHLEKHPNDVTAQGAYRMLGGKI</sequence>
<comment type="caution">
    <text evidence="1">The sequence shown here is derived from an EMBL/GenBank/DDBJ whole genome shotgun (WGS) entry which is preliminary data.</text>
</comment>
<reference evidence="1" key="1">
    <citation type="journal article" date="2015" name="Nature">
        <title>Complex archaea that bridge the gap between prokaryotes and eukaryotes.</title>
        <authorList>
            <person name="Spang A."/>
            <person name="Saw J.H."/>
            <person name="Jorgensen S.L."/>
            <person name="Zaremba-Niedzwiedzka K."/>
            <person name="Martijn J."/>
            <person name="Lind A.E."/>
            <person name="van Eijk R."/>
            <person name="Schleper C."/>
            <person name="Guy L."/>
            <person name="Ettema T.J."/>
        </authorList>
    </citation>
    <scope>NUCLEOTIDE SEQUENCE</scope>
</reference>